<keyword evidence="5" id="KW-0997">Cell inner membrane</keyword>
<dbReference type="NCBIfam" id="TIGR01352">
    <property type="entry name" value="tonB_Cterm"/>
    <property type="match status" value="1"/>
</dbReference>
<dbReference type="Pfam" id="PF03544">
    <property type="entry name" value="TonB_C"/>
    <property type="match status" value="1"/>
</dbReference>
<evidence type="ECO:0000256" key="4">
    <source>
        <dbReference type="ARBA" id="ARBA00022475"/>
    </source>
</evidence>
<keyword evidence="7" id="KW-0653">Protein transport</keyword>
<evidence type="ECO:0000256" key="9">
    <source>
        <dbReference type="ARBA" id="ARBA00023136"/>
    </source>
</evidence>
<dbReference type="InterPro" id="IPR051045">
    <property type="entry name" value="TonB-dependent_transducer"/>
</dbReference>
<name>A0A5E6M8S9_9BACT</name>
<evidence type="ECO:0000256" key="6">
    <source>
        <dbReference type="ARBA" id="ARBA00022692"/>
    </source>
</evidence>
<reference evidence="13 14" key="1">
    <citation type="submission" date="2019-09" db="EMBL/GenBank/DDBJ databases">
        <authorList>
            <person name="Cremers G."/>
        </authorList>
    </citation>
    <scope>NUCLEOTIDE SEQUENCE [LARGE SCALE GENOMIC DNA]</scope>
    <source>
        <strain evidence="13">4A</strain>
    </source>
</reference>
<keyword evidence="8 11" id="KW-1133">Transmembrane helix</keyword>
<dbReference type="InterPro" id="IPR003538">
    <property type="entry name" value="TonB"/>
</dbReference>
<keyword evidence="14" id="KW-1185">Reference proteome</keyword>
<dbReference type="InterPro" id="IPR037682">
    <property type="entry name" value="TonB_C"/>
</dbReference>
<feature type="compositionally biased region" description="Pro residues" evidence="10">
    <location>
        <begin position="58"/>
        <end position="68"/>
    </location>
</feature>
<dbReference type="PRINTS" id="PR01374">
    <property type="entry name" value="TONBPROTEIN"/>
</dbReference>
<dbReference type="Gene3D" id="3.30.1150.10">
    <property type="match status" value="1"/>
</dbReference>
<keyword evidence="4" id="KW-1003">Cell membrane</keyword>
<evidence type="ECO:0000256" key="2">
    <source>
        <dbReference type="ARBA" id="ARBA00006555"/>
    </source>
</evidence>
<proteinExistence type="inferred from homology"/>
<keyword evidence="6 11" id="KW-0812">Transmembrane</keyword>
<evidence type="ECO:0000256" key="1">
    <source>
        <dbReference type="ARBA" id="ARBA00004383"/>
    </source>
</evidence>
<dbReference type="GO" id="GO:0055085">
    <property type="term" value="P:transmembrane transport"/>
    <property type="evidence" value="ECO:0007669"/>
    <property type="project" value="InterPro"/>
</dbReference>
<evidence type="ECO:0000256" key="5">
    <source>
        <dbReference type="ARBA" id="ARBA00022519"/>
    </source>
</evidence>
<dbReference type="Proteomes" id="UP000334923">
    <property type="component" value="Unassembled WGS sequence"/>
</dbReference>
<dbReference type="GO" id="GO:0030288">
    <property type="term" value="C:outer membrane-bounded periplasmic space"/>
    <property type="evidence" value="ECO:0007669"/>
    <property type="project" value="InterPro"/>
</dbReference>
<feature type="region of interest" description="Disordered" evidence="10">
    <location>
        <begin position="51"/>
        <end position="113"/>
    </location>
</feature>
<dbReference type="GO" id="GO:0015891">
    <property type="term" value="P:siderophore transport"/>
    <property type="evidence" value="ECO:0007669"/>
    <property type="project" value="InterPro"/>
</dbReference>
<protein>
    <recommendedName>
        <fullName evidence="12">TonB C-terminal domain-containing protein</fullName>
    </recommendedName>
</protein>
<dbReference type="GO" id="GO:0098797">
    <property type="term" value="C:plasma membrane protein complex"/>
    <property type="evidence" value="ECO:0007669"/>
    <property type="project" value="TreeGrafter"/>
</dbReference>
<evidence type="ECO:0000259" key="12">
    <source>
        <dbReference type="PROSITE" id="PS52015"/>
    </source>
</evidence>
<evidence type="ECO:0000256" key="7">
    <source>
        <dbReference type="ARBA" id="ARBA00022927"/>
    </source>
</evidence>
<organism evidence="13 14">
    <name type="scientific">Methylacidimicrobium tartarophylax</name>
    <dbReference type="NCBI Taxonomy" id="1041768"/>
    <lineage>
        <taxon>Bacteria</taxon>
        <taxon>Pseudomonadati</taxon>
        <taxon>Verrucomicrobiota</taxon>
        <taxon>Methylacidimicrobium</taxon>
    </lineage>
</organism>
<dbReference type="PROSITE" id="PS52015">
    <property type="entry name" value="TONB_CTD"/>
    <property type="match status" value="1"/>
</dbReference>
<evidence type="ECO:0000256" key="8">
    <source>
        <dbReference type="ARBA" id="ARBA00022989"/>
    </source>
</evidence>
<dbReference type="GO" id="GO:0015031">
    <property type="term" value="P:protein transport"/>
    <property type="evidence" value="ECO:0007669"/>
    <property type="project" value="UniProtKB-KW"/>
</dbReference>
<feature type="domain" description="TonB C-terminal" evidence="12">
    <location>
        <begin position="125"/>
        <end position="216"/>
    </location>
</feature>
<evidence type="ECO:0000256" key="3">
    <source>
        <dbReference type="ARBA" id="ARBA00022448"/>
    </source>
</evidence>
<dbReference type="EMBL" id="CABFVA020000010">
    <property type="protein sequence ID" value="VVM04717.1"/>
    <property type="molecule type" value="Genomic_DNA"/>
</dbReference>
<evidence type="ECO:0000256" key="11">
    <source>
        <dbReference type="SAM" id="Phobius"/>
    </source>
</evidence>
<gene>
    <name evidence="13" type="ORF">MAMT_00261</name>
</gene>
<feature type="transmembrane region" description="Helical" evidence="11">
    <location>
        <begin position="6"/>
        <end position="28"/>
    </location>
</feature>
<evidence type="ECO:0000313" key="14">
    <source>
        <dbReference type="Proteomes" id="UP000334923"/>
    </source>
</evidence>
<comment type="similarity">
    <text evidence="2">Belongs to the TonB family.</text>
</comment>
<accession>A0A5E6M8S9</accession>
<evidence type="ECO:0000313" key="13">
    <source>
        <dbReference type="EMBL" id="VVM04717.1"/>
    </source>
</evidence>
<dbReference type="AlphaFoldDB" id="A0A5E6M8S9"/>
<dbReference type="RefSeq" id="WP_142659131.1">
    <property type="nucleotide sequence ID" value="NZ_CABFVA020000010.1"/>
</dbReference>
<dbReference type="SUPFAM" id="SSF74653">
    <property type="entry name" value="TolA/TonB C-terminal domain"/>
    <property type="match status" value="1"/>
</dbReference>
<comment type="subcellular location">
    <subcellularLocation>
        <location evidence="1">Cell inner membrane</location>
        <topology evidence="1">Single-pass membrane protein</topology>
        <orientation evidence="1">Periplasmic side</orientation>
    </subcellularLocation>
</comment>
<dbReference type="PANTHER" id="PTHR33446">
    <property type="entry name" value="PROTEIN TONB-RELATED"/>
    <property type="match status" value="1"/>
</dbReference>
<dbReference type="PANTHER" id="PTHR33446:SF2">
    <property type="entry name" value="PROTEIN TONB"/>
    <property type="match status" value="1"/>
</dbReference>
<sequence length="216" mass="23217">MERERWIGLLASVTLHVTILLGSSVWIAQQARYGMAQGENSVAVDLVEGAAEPEAKPEPLPQPEPVAQPTPAEMSQAVVQKPPHPTAVQKEPEKAPRKAHLPAAQGKGVTGRGQDAITLRRASGTSSAQPDYLRNAPPPYPEECRCKGEQGTVVVKVLVSPRGTAESVALSRSSGFGPLDRAALDAVRRWRFRAATMGGMPIQSYVMVPIRFVLEN</sequence>
<dbReference type="GO" id="GO:0031992">
    <property type="term" value="F:energy transducer activity"/>
    <property type="evidence" value="ECO:0007669"/>
    <property type="project" value="InterPro"/>
</dbReference>
<evidence type="ECO:0000256" key="10">
    <source>
        <dbReference type="SAM" id="MobiDB-lite"/>
    </source>
</evidence>
<keyword evidence="9 11" id="KW-0472">Membrane</keyword>
<keyword evidence="3" id="KW-0813">Transport</keyword>
<dbReference type="InterPro" id="IPR006260">
    <property type="entry name" value="TonB/TolA_C"/>
</dbReference>